<evidence type="ECO:0008006" key="3">
    <source>
        <dbReference type="Google" id="ProtNLM"/>
    </source>
</evidence>
<dbReference type="OrthoDB" id="24683at2759"/>
<dbReference type="Gene3D" id="3.30.160.60">
    <property type="entry name" value="Classic Zinc Finger"/>
    <property type="match status" value="1"/>
</dbReference>
<sequence>MGPIRRSKHKRRARDMDQIHEELRSNRKMEQFQALVPNDEKPGLGQFQCLECAVFHESEYALKHHQRGKKHKKRVKYLKEVPYTHAEADAAAGRGVLKYSEMKEKAIVEELAADFLKEAAPVEAIPDLVGPAEMETDAPVEDAPAVNEDEIL</sequence>
<dbReference type="PANTHER" id="PTHR46095">
    <property type="entry name" value="ZINC FINGER PROTEIN 593"/>
    <property type="match status" value="1"/>
</dbReference>
<name>A0A3N4I7V8_ASCIM</name>
<dbReference type="PANTHER" id="PTHR46095:SF1">
    <property type="entry name" value="ZINC FINGER PROTEIN 593"/>
    <property type="match status" value="1"/>
</dbReference>
<dbReference type="Proteomes" id="UP000275078">
    <property type="component" value="Unassembled WGS sequence"/>
</dbReference>
<evidence type="ECO:0000313" key="2">
    <source>
        <dbReference type="Proteomes" id="UP000275078"/>
    </source>
</evidence>
<gene>
    <name evidence="1" type="ORF">BJ508DRAFT_92701</name>
</gene>
<organism evidence="1 2">
    <name type="scientific">Ascobolus immersus RN42</name>
    <dbReference type="NCBI Taxonomy" id="1160509"/>
    <lineage>
        <taxon>Eukaryota</taxon>
        <taxon>Fungi</taxon>
        <taxon>Dikarya</taxon>
        <taxon>Ascomycota</taxon>
        <taxon>Pezizomycotina</taxon>
        <taxon>Pezizomycetes</taxon>
        <taxon>Pezizales</taxon>
        <taxon>Ascobolaceae</taxon>
        <taxon>Ascobolus</taxon>
    </lineage>
</organism>
<dbReference type="STRING" id="1160509.A0A3N4I7V8"/>
<dbReference type="InterPro" id="IPR051879">
    <property type="entry name" value="C2H2-ZF_Maturation_Protein"/>
</dbReference>
<dbReference type="InterPro" id="IPR036236">
    <property type="entry name" value="Znf_C2H2_sf"/>
</dbReference>
<evidence type="ECO:0000313" key="1">
    <source>
        <dbReference type="EMBL" id="RPA82172.1"/>
    </source>
</evidence>
<protein>
    <recommendedName>
        <fullName evidence="3">C2H2-type domain-containing protein</fullName>
    </recommendedName>
</protein>
<proteinExistence type="predicted"/>
<dbReference type="SUPFAM" id="SSF57667">
    <property type="entry name" value="beta-beta-alpha zinc fingers"/>
    <property type="match status" value="1"/>
</dbReference>
<accession>A0A3N4I7V8</accession>
<keyword evidence="2" id="KW-1185">Reference proteome</keyword>
<reference evidence="1 2" key="1">
    <citation type="journal article" date="2018" name="Nat. Ecol. Evol.">
        <title>Pezizomycetes genomes reveal the molecular basis of ectomycorrhizal truffle lifestyle.</title>
        <authorList>
            <person name="Murat C."/>
            <person name="Payen T."/>
            <person name="Noel B."/>
            <person name="Kuo A."/>
            <person name="Morin E."/>
            <person name="Chen J."/>
            <person name="Kohler A."/>
            <person name="Krizsan K."/>
            <person name="Balestrini R."/>
            <person name="Da Silva C."/>
            <person name="Montanini B."/>
            <person name="Hainaut M."/>
            <person name="Levati E."/>
            <person name="Barry K.W."/>
            <person name="Belfiori B."/>
            <person name="Cichocki N."/>
            <person name="Clum A."/>
            <person name="Dockter R.B."/>
            <person name="Fauchery L."/>
            <person name="Guy J."/>
            <person name="Iotti M."/>
            <person name="Le Tacon F."/>
            <person name="Lindquist E.A."/>
            <person name="Lipzen A."/>
            <person name="Malagnac F."/>
            <person name="Mello A."/>
            <person name="Molinier V."/>
            <person name="Miyauchi S."/>
            <person name="Poulain J."/>
            <person name="Riccioni C."/>
            <person name="Rubini A."/>
            <person name="Sitrit Y."/>
            <person name="Splivallo R."/>
            <person name="Traeger S."/>
            <person name="Wang M."/>
            <person name="Zifcakova L."/>
            <person name="Wipf D."/>
            <person name="Zambonelli A."/>
            <person name="Paolocci F."/>
            <person name="Nowrousian M."/>
            <person name="Ottonello S."/>
            <person name="Baldrian P."/>
            <person name="Spatafora J.W."/>
            <person name="Henrissat B."/>
            <person name="Nagy L.G."/>
            <person name="Aury J.M."/>
            <person name="Wincker P."/>
            <person name="Grigoriev I.V."/>
            <person name="Bonfante P."/>
            <person name="Martin F.M."/>
        </authorList>
    </citation>
    <scope>NUCLEOTIDE SEQUENCE [LARGE SCALE GENOMIC DNA]</scope>
    <source>
        <strain evidence="1 2">RN42</strain>
    </source>
</reference>
<dbReference type="AlphaFoldDB" id="A0A3N4I7V8"/>
<dbReference type="EMBL" id="ML119673">
    <property type="protein sequence ID" value="RPA82172.1"/>
    <property type="molecule type" value="Genomic_DNA"/>
</dbReference>